<organism evidence="4 5">
    <name type="scientific">Ruthenibacterium lactatiformans</name>
    <dbReference type="NCBI Taxonomy" id="1550024"/>
    <lineage>
        <taxon>Bacteria</taxon>
        <taxon>Bacillati</taxon>
        <taxon>Bacillota</taxon>
        <taxon>Clostridia</taxon>
        <taxon>Eubacteriales</taxon>
        <taxon>Oscillospiraceae</taxon>
        <taxon>Ruthenibacterium</taxon>
    </lineage>
</organism>
<dbReference type="GO" id="GO:0016832">
    <property type="term" value="F:aldehyde-lyase activity"/>
    <property type="evidence" value="ECO:0007669"/>
    <property type="project" value="InterPro"/>
</dbReference>
<dbReference type="PANTHER" id="PTHR30304">
    <property type="entry name" value="D-TAGATOSE-1,6-BISPHOSPHATE ALDOLASE"/>
    <property type="match status" value="1"/>
</dbReference>
<reference evidence="4 5" key="1">
    <citation type="journal article" date="2019" name="Nat. Med.">
        <title>A library of human gut bacterial isolates paired with longitudinal multiomics data enables mechanistic microbiome research.</title>
        <authorList>
            <person name="Poyet M."/>
            <person name="Groussin M."/>
            <person name="Gibbons S.M."/>
            <person name="Avila-Pacheco J."/>
            <person name="Jiang X."/>
            <person name="Kearney S.M."/>
            <person name="Perrotta A.R."/>
            <person name="Berdy B."/>
            <person name="Zhao S."/>
            <person name="Lieberman T.D."/>
            <person name="Swanson P.K."/>
            <person name="Smith M."/>
            <person name="Roesemann S."/>
            <person name="Alexander J.E."/>
            <person name="Rich S.A."/>
            <person name="Livny J."/>
            <person name="Vlamakis H."/>
            <person name="Clish C."/>
            <person name="Bullock K."/>
            <person name="Deik A."/>
            <person name="Scott J."/>
            <person name="Pierce K.A."/>
            <person name="Xavier R.J."/>
            <person name="Alm E.J."/>
        </authorList>
    </citation>
    <scope>NUCLEOTIDE SEQUENCE [LARGE SCALE GENOMIC DNA]</scope>
    <source>
        <strain evidence="4 5">BIOML-A4</strain>
    </source>
</reference>
<evidence type="ECO:0000256" key="1">
    <source>
        <dbReference type="PIRSR" id="PIRSR001359-1"/>
    </source>
</evidence>
<accession>A0A6L6LX19</accession>
<sequence>MLTNNLDQLRKASREGYAIPAINTQGGNYDIIMGICKAAEELKSPIILAHYVSTGAFSGHDWFVNVAKWCAGKVSVPVSIHLDHGDGFPICMEALRLGFTSVMIDGSTRPIEENAGLTQSVVNVAKYFNVPVEAEIGELQRLDNGVVMENKNVADPEQVRQFLDLCTPDTLAIGIGNAHGYYKGKPDIKLDVLREVRKFTDIPLVLHGCTGMDESVVKEAISLGVAKINFGTEIRYKYVQHYEEALRELDHQGHSWKLSQYASNALCEDVKNIIRLSGSEGKA</sequence>
<dbReference type="GO" id="GO:0005975">
    <property type="term" value="P:carbohydrate metabolic process"/>
    <property type="evidence" value="ECO:0007669"/>
    <property type="project" value="InterPro"/>
</dbReference>
<evidence type="ECO:0000313" key="4">
    <source>
        <dbReference type="EMBL" id="MTS28799.1"/>
    </source>
</evidence>
<evidence type="ECO:0000313" key="5">
    <source>
        <dbReference type="Proteomes" id="UP000472755"/>
    </source>
</evidence>
<dbReference type="InterPro" id="IPR000771">
    <property type="entry name" value="FBA_II"/>
</dbReference>
<dbReference type="Pfam" id="PF01116">
    <property type="entry name" value="F_bP_aldolase"/>
    <property type="match status" value="1"/>
</dbReference>
<dbReference type="PANTHER" id="PTHR30304:SF0">
    <property type="entry name" value="D-TAGATOSE-1,6-BISPHOSPHATE ALDOLASE SUBUNIT GATY-RELATED"/>
    <property type="match status" value="1"/>
</dbReference>
<evidence type="ECO:0000256" key="2">
    <source>
        <dbReference type="PIRSR" id="PIRSR001359-2"/>
    </source>
</evidence>
<proteinExistence type="predicted"/>
<dbReference type="InterPro" id="IPR050246">
    <property type="entry name" value="Class_II_FBP_aldolase"/>
</dbReference>
<gene>
    <name evidence="4" type="ORF">GMD59_16130</name>
</gene>
<dbReference type="RefSeq" id="WP_155202584.1">
    <property type="nucleotide sequence ID" value="NZ_WMZN01000039.1"/>
</dbReference>
<dbReference type="Proteomes" id="UP000472755">
    <property type="component" value="Unassembled WGS sequence"/>
</dbReference>
<feature type="binding site" evidence="3">
    <location>
        <position position="207"/>
    </location>
    <ligand>
        <name>Zn(2+)</name>
        <dbReference type="ChEBI" id="CHEBI:29105"/>
        <label>1</label>
        <note>catalytic</note>
    </ligand>
</feature>
<protein>
    <submittedName>
        <fullName evidence="4">Ketose-bisphosphate aldolase</fullName>
    </submittedName>
</protein>
<feature type="binding site" evidence="2">
    <location>
        <begin position="208"/>
        <end position="210"/>
    </location>
    <ligand>
        <name>dihydroxyacetone phosphate</name>
        <dbReference type="ChEBI" id="CHEBI:57642"/>
    </ligand>
</feature>
<dbReference type="AlphaFoldDB" id="A0A6L6LX19"/>
<comment type="caution">
    <text evidence="4">The sequence shown here is derived from an EMBL/GenBank/DDBJ whole genome shotgun (WGS) entry which is preliminary data.</text>
</comment>
<feature type="binding site" evidence="2">
    <location>
        <begin position="229"/>
        <end position="232"/>
    </location>
    <ligand>
        <name>dihydroxyacetone phosphate</name>
        <dbReference type="ChEBI" id="CHEBI:57642"/>
    </ligand>
</feature>
<dbReference type="Gene3D" id="3.20.20.70">
    <property type="entry name" value="Aldolase class I"/>
    <property type="match status" value="1"/>
</dbReference>
<feature type="binding site" evidence="3">
    <location>
        <position position="179"/>
    </location>
    <ligand>
        <name>Zn(2+)</name>
        <dbReference type="ChEBI" id="CHEBI:29105"/>
        <label>1</label>
        <note>catalytic</note>
    </ligand>
</feature>
<feature type="binding site" evidence="3">
    <location>
        <position position="135"/>
    </location>
    <ligand>
        <name>Zn(2+)</name>
        <dbReference type="ChEBI" id="CHEBI:29105"/>
        <label>2</label>
    </ligand>
</feature>
<keyword evidence="3" id="KW-0479">Metal-binding</keyword>
<feature type="binding site" evidence="3">
    <location>
        <position position="84"/>
    </location>
    <ligand>
        <name>Zn(2+)</name>
        <dbReference type="ChEBI" id="CHEBI:29105"/>
        <label>1</label>
        <note>catalytic</note>
    </ligand>
</feature>
<evidence type="ECO:0000256" key="3">
    <source>
        <dbReference type="PIRSR" id="PIRSR001359-3"/>
    </source>
</evidence>
<feature type="binding site" evidence="2">
    <location>
        <position position="180"/>
    </location>
    <ligand>
        <name>dihydroxyacetone phosphate</name>
        <dbReference type="ChEBI" id="CHEBI:57642"/>
    </ligand>
</feature>
<dbReference type="PIRSF" id="PIRSF001359">
    <property type="entry name" value="F_bP_aldolase_II"/>
    <property type="match status" value="1"/>
</dbReference>
<dbReference type="EMBL" id="WMZU01000037">
    <property type="protein sequence ID" value="MTS28799.1"/>
    <property type="molecule type" value="Genomic_DNA"/>
</dbReference>
<dbReference type="GO" id="GO:0008270">
    <property type="term" value="F:zinc ion binding"/>
    <property type="evidence" value="ECO:0007669"/>
    <property type="project" value="InterPro"/>
</dbReference>
<keyword evidence="3" id="KW-0862">Zinc</keyword>
<dbReference type="SUPFAM" id="SSF51569">
    <property type="entry name" value="Aldolase"/>
    <property type="match status" value="1"/>
</dbReference>
<dbReference type="InterPro" id="IPR013785">
    <property type="entry name" value="Aldolase_TIM"/>
</dbReference>
<comment type="cofactor">
    <cofactor evidence="3">
        <name>Zn(2+)</name>
        <dbReference type="ChEBI" id="CHEBI:29105"/>
    </cofactor>
    <text evidence="3">Binds 2 Zn(2+) ions per subunit. One is catalytic and the other provides a structural contribution.</text>
</comment>
<name>A0A6L6LX19_9FIRM</name>
<feature type="active site" description="Proton donor" evidence="1">
    <location>
        <position position="83"/>
    </location>
</feature>
<dbReference type="NCBIfam" id="TIGR00167">
    <property type="entry name" value="cbbA"/>
    <property type="match status" value="1"/>
</dbReference>
<feature type="binding site" evidence="3">
    <location>
        <position position="105"/>
    </location>
    <ligand>
        <name>Zn(2+)</name>
        <dbReference type="ChEBI" id="CHEBI:29105"/>
        <label>2</label>
    </ligand>
</feature>